<dbReference type="RefSeq" id="WP_035746149.1">
    <property type="nucleotide sequence ID" value="NZ_CALUEG010000012.1"/>
</dbReference>
<gene>
    <name evidence="2" type="ORF">CDV53_02685</name>
</gene>
<feature type="domain" description="Polysaccharide pyruvyl transferase" evidence="1">
    <location>
        <begin position="78"/>
        <end position="276"/>
    </location>
</feature>
<dbReference type="InterPro" id="IPR007345">
    <property type="entry name" value="Polysacch_pyruvyl_Trfase"/>
</dbReference>
<comment type="caution">
    <text evidence="2">The sequence shown here is derived from an EMBL/GenBank/DDBJ whole genome shotgun (WGS) entry which is preliminary data.</text>
</comment>
<evidence type="ECO:0000259" key="1">
    <source>
        <dbReference type="Pfam" id="PF04230"/>
    </source>
</evidence>
<dbReference type="Proteomes" id="UP000214673">
    <property type="component" value="Unassembled WGS sequence"/>
</dbReference>
<evidence type="ECO:0000313" key="3">
    <source>
        <dbReference type="Proteomes" id="UP000214673"/>
    </source>
</evidence>
<dbReference type="EMBL" id="NIPV01000009">
    <property type="protein sequence ID" value="OWJ78699.1"/>
    <property type="molecule type" value="Genomic_DNA"/>
</dbReference>
<protein>
    <recommendedName>
        <fullName evidence="1">Polysaccharide pyruvyl transferase domain-containing protein</fullName>
    </recommendedName>
</protein>
<dbReference type="Pfam" id="PF04230">
    <property type="entry name" value="PS_pyruv_trans"/>
    <property type="match status" value="1"/>
</dbReference>
<keyword evidence="3" id="KW-1185">Reference proteome</keyword>
<accession>A0ABX3ZXI3</accession>
<proteinExistence type="predicted"/>
<organism evidence="2 3">
    <name type="scientific">Haematobacter missouriensis</name>
    <dbReference type="NCBI Taxonomy" id="366616"/>
    <lineage>
        <taxon>Bacteria</taxon>
        <taxon>Pseudomonadati</taxon>
        <taxon>Pseudomonadota</taxon>
        <taxon>Alphaproteobacteria</taxon>
        <taxon>Rhodobacterales</taxon>
        <taxon>Paracoccaceae</taxon>
        <taxon>Haematobacter</taxon>
    </lineage>
</organism>
<name>A0ABX3ZXI3_9RHOB</name>
<evidence type="ECO:0000313" key="2">
    <source>
        <dbReference type="EMBL" id="OWJ78699.1"/>
    </source>
</evidence>
<reference evidence="2 3" key="1">
    <citation type="submission" date="2016-11" db="EMBL/GenBank/DDBJ databases">
        <title>Comparison of Traditional DNA-DNA Hybridization with In Silico Genomic Analysis.</title>
        <authorList>
            <person name="Nicholson A.C."/>
            <person name="Sammons S."/>
            <person name="Humrighouse B.W."/>
            <person name="Graziano J."/>
            <person name="Lasker B."/>
            <person name="Whitney A.M."/>
            <person name="Mcquiston J.R."/>
        </authorList>
    </citation>
    <scope>NUCLEOTIDE SEQUENCE [LARGE SCALE GENOMIC DNA]</scope>
    <source>
        <strain evidence="2 3">H1892</strain>
    </source>
</reference>
<sequence>MGRIAFFMQSANMVMMPLLEPEMQLSPPPTSLEPVVTLAKATPLVSSSHLLPAFDELARVIRERSAGRQIIFLPNPGNFGDGLIRYGAKRFLYDYRIPHTEIHLGKGSARYFLAPYLARRNRYLFIYSGGSAWGHNYRHAGDICAFISYFTDNLVVLPSTFYHSAPKVRGTLFRRDEFESEEACPRSLFCHDMALYLMAKGLKYDFGPPEIAVGYAYRRDRESSHRFEKAEDNIDISALGNHMSNGDDFLREIARYETIVTDRLHIGIGAAILGRRVKLYSGNDYKIRAIYHTSLTHIPNIEFLD</sequence>